<name>A0A3S1CQ13_9CYAN</name>
<dbReference type="SUPFAM" id="SSF53756">
    <property type="entry name" value="UDP-Glycosyltransferase/glycogen phosphorylase"/>
    <property type="match status" value="1"/>
</dbReference>
<protein>
    <recommendedName>
        <fullName evidence="3">Glycosyl transferase family 1 domain-containing protein</fullName>
    </recommendedName>
</protein>
<accession>A0A3S1CQ13</accession>
<evidence type="ECO:0000313" key="2">
    <source>
        <dbReference type="Proteomes" id="UP000271624"/>
    </source>
</evidence>
<reference evidence="1" key="1">
    <citation type="submission" date="2018-12" db="EMBL/GenBank/DDBJ databases">
        <authorList>
            <person name="Will S."/>
            <person name="Neumann-Schaal M."/>
            <person name="Henke P."/>
        </authorList>
    </citation>
    <scope>NUCLEOTIDE SEQUENCE</scope>
    <source>
        <strain evidence="1">PCC 7102</strain>
    </source>
</reference>
<reference evidence="1" key="2">
    <citation type="journal article" date="2019" name="Genome Biol. Evol.">
        <title>Day and night: Metabolic profiles and evolutionary relationships of six axenic non-marine cyanobacteria.</title>
        <authorList>
            <person name="Will S.E."/>
            <person name="Henke P."/>
            <person name="Boedeker C."/>
            <person name="Huang S."/>
            <person name="Brinkmann H."/>
            <person name="Rohde M."/>
            <person name="Jarek M."/>
            <person name="Friedl T."/>
            <person name="Seufert S."/>
            <person name="Schumacher M."/>
            <person name="Overmann J."/>
            <person name="Neumann-Schaal M."/>
            <person name="Petersen J."/>
        </authorList>
    </citation>
    <scope>NUCLEOTIDE SEQUENCE [LARGE SCALE GENOMIC DNA]</scope>
    <source>
        <strain evidence="1">PCC 7102</strain>
    </source>
</reference>
<dbReference type="Proteomes" id="UP000271624">
    <property type="component" value="Unassembled WGS sequence"/>
</dbReference>
<sequence length="354" mass="40365">MQSEQLETKFTALPYPVTFVCRYWEKWSDLLSNDTQLPDPNTIPERIVTNEECWIIMTYLHLKRRNLNVYLSNKFVQGSICVASALDFGIKQKTFSSFVVGCRSDGPRPALCDIAIVQNQANIKSSTDIFIPHWPQPGLIKRDSARGNHITNVVFKGSELNLYEAFRSPEFVRELENLGACLQINGINTDKLLQWHDYSEADLVLAVRDLTEKDALVKPASKLINAWIAGVPALLGPEPAFQQLRQSHLDYIEIKTPESALSAIRRLMTDPSLYEQMLINGQKRALEFSTEQIALRWHKVLSTQVASSYSNWCKRSSINKIANFAVRAVNQKLAVRDADYHRIHGYRPISNKWT</sequence>
<comment type="caution">
    <text evidence="1">The sequence shown here is derived from an EMBL/GenBank/DDBJ whole genome shotgun (WGS) entry which is preliminary data.</text>
</comment>
<dbReference type="AlphaFoldDB" id="A0A3S1CQ13"/>
<gene>
    <name evidence="1" type="ORF">DSM106972_014400</name>
</gene>
<dbReference type="RefSeq" id="WP_127080096.1">
    <property type="nucleotide sequence ID" value="NZ_RSCL01000003.1"/>
</dbReference>
<evidence type="ECO:0000313" key="1">
    <source>
        <dbReference type="EMBL" id="RUT08272.1"/>
    </source>
</evidence>
<proteinExistence type="predicted"/>
<evidence type="ECO:0008006" key="3">
    <source>
        <dbReference type="Google" id="ProtNLM"/>
    </source>
</evidence>
<keyword evidence="2" id="KW-1185">Reference proteome</keyword>
<dbReference type="OrthoDB" id="5472311at2"/>
<organism evidence="1 2">
    <name type="scientific">Dulcicalothrix desertica PCC 7102</name>
    <dbReference type="NCBI Taxonomy" id="232991"/>
    <lineage>
        <taxon>Bacteria</taxon>
        <taxon>Bacillati</taxon>
        <taxon>Cyanobacteriota</taxon>
        <taxon>Cyanophyceae</taxon>
        <taxon>Nostocales</taxon>
        <taxon>Calotrichaceae</taxon>
        <taxon>Dulcicalothrix</taxon>
    </lineage>
</organism>
<dbReference type="EMBL" id="RSCL01000003">
    <property type="protein sequence ID" value="RUT08272.1"/>
    <property type="molecule type" value="Genomic_DNA"/>
</dbReference>